<feature type="transmembrane region" description="Helical" evidence="2">
    <location>
        <begin position="107"/>
        <end position="129"/>
    </location>
</feature>
<keyword evidence="2" id="KW-0812">Transmembrane</keyword>
<dbReference type="AlphaFoldDB" id="A0A835RWD4"/>
<comment type="caution">
    <text evidence="4">The sequence shown here is derived from an EMBL/GenBank/DDBJ whole genome shotgun (WGS) entry which is preliminary data.</text>
</comment>
<proteinExistence type="predicted"/>
<evidence type="ECO:0000256" key="1">
    <source>
        <dbReference type="SAM" id="MobiDB-lite"/>
    </source>
</evidence>
<dbReference type="Proteomes" id="UP000636800">
    <property type="component" value="Chromosome 2"/>
</dbReference>
<organism evidence="4 6">
    <name type="scientific">Vanilla planifolia</name>
    <name type="common">Vanilla</name>
    <dbReference type="NCBI Taxonomy" id="51239"/>
    <lineage>
        <taxon>Eukaryota</taxon>
        <taxon>Viridiplantae</taxon>
        <taxon>Streptophyta</taxon>
        <taxon>Embryophyta</taxon>
        <taxon>Tracheophyta</taxon>
        <taxon>Spermatophyta</taxon>
        <taxon>Magnoliopsida</taxon>
        <taxon>Liliopsida</taxon>
        <taxon>Asparagales</taxon>
        <taxon>Orchidaceae</taxon>
        <taxon>Vanilloideae</taxon>
        <taxon>Vanilleae</taxon>
        <taxon>Vanilla</taxon>
    </lineage>
</organism>
<keyword evidence="5" id="KW-1185">Reference proteome</keyword>
<feature type="compositionally biased region" description="Polar residues" evidence="1">
    <location>
        <begin position="154"/>
        <end position="170"/>
    </location>
</feature>
<evidence type="ECO:0000313" key="5">
    <source>
        <dbReference type="Proteomes" id="UP000636800"/>
    </source>
</evidence>
<feature type="transmembrane region" description="Helical" evidence="2">
    <location>
        <begin position="76"/>
        <end position="95"/>
    </location>
</feature>
<protein>
    <submittedName>
        <fullName evidence="4">Uncharacterized protein</fullName>
    </submittedName>
</protein>
<dbReference type="EMBL" id="JADCNM010000002">
    <property type="protein sequence ID" value="KAG0493263.1"/>
    <property type="molecule type" value="Genomic_DNA"/>
</dbReference>
<evidence type="ECO:0000313" key="4">
    <source>
        <dbReference type="EMBL" id="KAG0493263.1"/>
    </source>
</evidence>
<name>A0A835RWD4_VANPL</name>
<keyword evidence="2" id="KW-0472">Membrane</keyword>
<dbReference type="Proteomes" id="UP000639772">
    <property type="component" value="Unassembled WGS sequence"/>
</dbReference>
<sequence length="221" mass="24376">MPLQNSEQRDHGPGLYAVSTFPPSMGMVPGFPPNTLIPLTYKIPTRTNSTGTSEGHGQEVRQPQGAQRQVVRRFHFAFQLDVALIIKLAAVVFLFSQDGSRQRIILLMLFATFIYLYQTGALAPLIRWIRRVGAPPQPRAAVHPEQPPVGHDGNQLQPGNVQGENQDQPGLNEQLPAAVVNANPPEPERPNGNQLLEILKEIQMFLVGFIASLLPGFHNND</sequence>
<keyword evidence="2" id="KW-1133">Transmembrane helix</keyword>
<gene>
    <name evidence="4" type="ORF">HPP92_004257</name>
    <name evidence="3" type="ORF">HPP92_004703</name>
</gene>
<evidence type="ECO:0000256" key="2">
    <source>
        <dbReference type="SAM" id="Phobius"/>
    </source>
</evidence>
<dbReference type="EMBL" id="JADCNL010000002">
    <property type="protein sequence ID" value="KAG0491305.1"/>
    <property type="molecule type" value="Genomic_DNA"/>
</dbReference>
<evidence type="ECO:0000313" key="3">
    <source>
        <dbReference type="EMBL" id="KAG0491305.1"/>
    </source>
</evidence>
<evidence type="ECO:0000313" key="6">
    <source>
        <dbReference type="Proteomes" id="UP000639772"/>
    </source>
</evidence>
<accession>A0A835RWD4</accession>
<dbReference type="PANTHER" id="PTHR36787">
    <property type="entry name" value="TRANSMEMBRANE PROTEIN"/>
    <property type="match status" value="1"/>
</dbReference>
<dbReference type="OrthoDB" id="21589at2759"/>
<reference evidence="5 6" key="1">
    <citation type="journal article" date="2020" name="Nat. Food">
        <title>A phased Vanilla planifolia genome enables genetic improvement of flavour and production.</title>
        <authorList>
            <person name="Hasing T."/>
            <person name="Tang H."/>
            <person name="Brym M."/>
            <person name="Khazi F."/>
            <person name="Huang T."/>
            <person name="Chambers A.H."/>
        </authorList>
    </citation>
    <scope>NUCLEOTIDE SEQUENCE [LARGE SCALE GENOMIC DNA]</scope>
    <source>
        <tissue evidence="4">Leaf</tissue>
    </source>
</reference>
<feature type="region of interest" description="Disordered" evidence="1">
    <location>
        <begin position="137"/>
        <end position="170"/>
    </location>
</feature>